<evidence type="ECO:0000256" key="1">
    <source>
        <dbReference type="SAM" id="Phobius"/>
    </source>
</evidence>
<evidence type="ECO:0000313" key="3">
    <source>
        <dbReference type="EMBL" id="KAG9245246.1"/>
    </source>
</evidence>
<feature type="signal peptide" evidence="2">
    <location>
        <begin position="1"/>
        <end position="20"/>
    </location>
</feature>
<keyword evidence="4" id="KW-1185">Reference proteome</keyword>
<comment type="caution">
    <text evidence="3">The sequence shown here is derived from an EMBL/GenBank/DDBJ whole genome shotgun (WGS) entry which is preliminary data.</text>
</comment>
<evidence type="ECO:0000313" key="4">
    <source>
        <dbReference type="Proteomes" id="UP000887226"/>
    </source>
</evidence>
<protein>
    <submittedName>
        <fullName evidence="3">Uncharacterized protein</fullName>
    </submittedName>
</protein>
<dbReference type="AlphaFoldDB" id="A0A9P7Z4Q5"/>
<sequence length="249" mass="27214">MIALMIILVMASSLIPDWYGCFTCPTMTKSTDSCTARNIISIISQPDVKQIENCTTLNAAVIINYKHPGNFTLLSLKALNDNILCWGAQEDRDQSALTSVLFPKLKTIQSDTDVYRMSASVQMSNVSSLRYLLVPSLMTMSDDSSLESALTKVTDLQRGRSNSISFPLLQLWSASGTISELGHIFSSSNYYLNVLSSLSSELNIGIAVGVRIAGIAVIATAILCLRNRDNQEGITSIYMPNTRDDKAKP</sequence>
<feature type="chain" id="PRO_5040218010" evidence="2">
    <location>
        <begin position="21"/>
        <end position="249"/>
    </location>
</feature>
<reference evidence="3" key="1">
    <citation type="journal article" date="2021" name="IMA Fungus">
        <title>Genomic characterization of three marine fungi, including Emericellopsis atlantica sp. nov. with signatures of a generalist lifestyle and marine biomass degradation.</title>
        <authorList>
            <person name="Hagestad O.C."/>
            <person name="Hou L."/>
            <person name="Andersen J.H."/>
            <person name="Hansen E.H."/>
            <person name="Altermark B."/>
            <person name="Li C."/>
            <person name="Kuhnert E."/>
            <person name="Cox R.J."/>
            <person name="Crous P.W."/>
            <person name="Spatafora J.W."/>
            <person name="Lail K."/>
            <person name="Amirebrahimi M."/>
            <person name="Lipzen A."/>
            <person name="Pangilinan J."/>
            <person name="Andreopoulos W."/>
            <person name="Hayes R.D."/>
            <person name="Ng V."/>
            <person name="Grigoriev I.V."/>
            <person name="Jackson S.A."/>
            <person name="Sutton T.D.S."/>
            <person name="Dobson A.D.W."/>
            <person name="Rama T."/>
        </authorList>
    </citation>
    <scope>NUCLEOTIDE SEQUENCE</scope>
    <source>
        <strain evidence="3">TRa3180A</strain>
    </source>
</reference>
<evidence type="ECO:0000256" key="2">
    <source>
        <dbReference type="SAM" id="SignalP"/>
    </source>
</evidence>
<organism evidence="3 4">
    <name type="scientific">Calycina marina</name>
    <dbReference type="NCBI Taxonomy" id="1763456"/>
    <lineage>
        <taxon>Eukaryota</taxon>
        <taxon>Fungi</taxon>
        <taxon>Dikarya</taxon>
        <taxon>Ascomycota</taxon>
        <taxon>Pezizomycotina</taxon>
        <taxon>Leotiomycetes</taxon>
        <taxon>Helotiales</taxon>
        <taxon>Pezizellaceae</taxon>
        <taxon>Calycina</taxon>
    </lineage>
</organism>
<dbReference type="SUPFAM" id="SSF52058">
    <property type="entry name" value="L domain-like"/>
    <property type="match status" value="1"/>
</dbReference>
<keyword evidence="2" id="KW-0732">Signal</keyword>
<keyword evidence="1" id="KW-1133">Transmembrane helix</keyword>
<accession>A0A9P7Z4Q5</accession>
<dbReference type="EMBL" id="MU253857">
    <property type="protein sequence ID" value="KAG9245246.1"/>
    <property type="molecule type" value="Genomic_DNA"/>
</dbReference>
<proteinExistence type="predicted"/>
<keyword evidence="1" id="KW-0812">Transmembrane</keyword>
<name>A0A9P7Z4Q5_9HELO</name>
<gene>
    <name evidence="3" type="ORF">BJ878DRAFT_479399</name>
</gene>
<keyword evidence="1" id="KW-0472">Membrane</keyword>
<dbReference type="Proteomes" id="UP000887226">
    <property type="component" value="Unassembled WGS sequence"/>
</dbReference>
<feature type="transmembrane region" description="Helical" evidence="1">
    <location>
        <begin position="204"/>
        <end position="225"/>
    </location>
</feature>